<evidence type="ECO:0000313" key="2">
    <source>
        <dbReference type="Proteomes" id="UP000023152"/>
    </source>
</evidence>
<organism evidence="1 2">
    <name type="scientific">Reticulomyxa filosa</name>
    <dbReference type="NCBI Taxonomy" id="46433"/>
    <lineage>
        <taxon>Eukaryota</taxon>
        <taxon>Sar</taxon>
        <taxon>Rhizaria</taxon>
        <taxon>Retaria</taxon>
        <taxon>Foraminifera</taxon>
        <taxon>Monothalamids</taxon>
        <taxon>Reticulomyxidae</taxon>
        <taxon>Reticulomyxa</taxon>
    </lineage>
</organism>
<dbReference type="AlphaFoldDB" id="X6NRL3"/>
<sequence length="107" mass="13053">MQWKKEYLEPIMKACHRNYTFDLAKQARDIERTSDYQRIAAYSKQFADDELLLSKTLLTEIWNRLENIKNYANRYDVMNNCLTQFIDDVWNQKQQQYNLWKDSSQSQ</sequence>
<gene>
    <name evidence="1" type="ORF">RFI_09171</name>
</gene>
<keyword evidence="2" id="KW-1185">Reference proteome</keyword>
<accession>X6NRL3</accession>
<name>X6NRL3_RETFI</name>
<proteinExistence type="predicted"/>
<dbReference type="EMBL" id="ASPP01006947">
    <property type="protein sequence ID" value="ETO27962.1"/>
    <property type="molecule type" value="Genomic_DNA"/>
</dbReference>
<dbReference type="Proteomes" id="UP000023152">
    <property type="component" value="Unassembled WGS sequence"/>
</dbReference>
<protein>
    <submittedName>
        <fullName evidence="1">Uncharacterized protein</fullName>
    </submittedName>
</protein>
<evidence type="ECO:0000313" key="1">
    <source>
        <dbReference type="EMBL" id="ETO27962.1"/>
    </source>
</evidence>
<comment type="caution">
    <text evidence="1">The sequence shown here is derived from an EMBL/GenBank/DDBJ whole genome shotgun (WGS) entry which is preliminary data.</text>
</comment>
<reference evidence="1 2" key="1">
    <citation type="journal article" date="2013" name="Curr. Biol.">
        <title>The Genome of the Foraminiferan Reticulomyxa filosa.</title>
        <authorList>
            <person name="Glockner G."/>
            <person name="Hulsmann N."/>
            <person name="Schleicher M."/>
            <person name="Noegel A.A."/>
            <person name="Eichinger L."/>
            <person name="Gallinger C."/>
            <person name="Pawlowski J."/>
            <person name="Sierra R."/>
            <person name="Euteneuer U."/>
            <person name="Pillet L."/>
            <person name="Moustafa A."/>
            <person name="Platzer M."/>
            <person name="Groth M."/>
            <person name="Szafranski K."/>
            <person name="Schliwa M."/>
        </authorList>
    </citation>
    <scope>NUCLEOTIDE SEQUENCE [LARGE SCALE GENOMIC DNA]</scope>
</reference>